<dbReference type="RefSeq" id="WP_168219504.1">
    <property type="nucleotide sequence ID" value="NZ_CP042425.1"/>
</dbReference>
<keyword evidence="3" id="KW-1185">Reference proteome</keyword>
<reference evidence="3" key="1">
    <citation type="submission" date="2019-08" db="EMBL/GenBank/DDBJ databases">
        <title>Limnoglobus roseus gen. nov., sp. nov., a novel freshwater planctomycete with a giant genome from the family Gemmataceae.</title>
        <authorList>
            <person name="Kulichevskaya I.S."/>
            <person name="Naumoff D.G."/>
            <person name="Miroshnikov K."/>
            <person name="Ivanova A."/>
            <person name="Philippov D.A."/>
            <person name="Hakobyan A."/>
            <person name="Rijpstra I.C."/>
            <person name="Sinninghe Damste J.S."/>
            <person name="Liesack W."/>
            <person name="Dedysh S.N."/>
        </authorList>
    </citation>
    <scope>NUCLEOTIDE SEQUENCE [LARGE SCALE GENOMIC DNA]</scope>
    <source>
        <strain evidence="3">PX52</strain>
    </source>
</reference>
<dbReference type="GO" id="GO:0003677">
    <property type="term" value="F:DNA binding"/>
    <property type="evidence" value="ECO:0007669"/>
    <property type="project" value="InterPro"/>
</dbReference>
<dbReference type="KEGG" id="lrs:PX52LOC_08237"/>
<dbReference type="InterPro" id="IPR001387">
    <property type="entry name" value="Cro/C1-type_HTH"/>
</dbReference>
<protein>
    <recommendedName>
        <fullName evidence="1">HTH cro/C1-type domain-containing protein</fullName>
    </recommendedName>
</protein>
<feature type="domain" description="HTH cro/C1-type" evidence="1">
    <location>
        <begin position="58"/>
        <end position="115"/>
    </location>
</feature>
<dbReference type="InterPro" id="IPR010982">
    <property type="entry name" value="Lambda_DNA-bd_dom_sf"/>
</dbReference>
<organism evidence="2 3">
    <name type="scientific">Limnoglobus roseus</name>
    <dbReference type="NCBI Taxonomy" id="2598579"/>
    <lineage>
        <taxon>Bacteria</taxon>
        <taxon>Pseudomonadati</taxon>
        <taxon>Planctomycetota</taxon>
        <taxon>Planctomycetia</taxon>
        <taxon>Gemmatales</taxon>
        <taxon>Gemmataceae</taxon>
        <taxon>Limnoglobus</taxon>
    </lineage>
</organism>
<dbReference type="EMBL" id="CP042425">
    <property type="protein sequence ID" value="QEL21107.1"/>
    <property type="molecule type" value="Genomic_DNA"/>
</dbReference>
<evidence type="ECO:0000313" key="3">
    <source>
        <dbReference type="Proteomes" id="UP000324974"/>
    </source>
</evidence>
<dbReference type="Proteomes" id="UP000324974">
    <property type="component" value="Chromosome"/>
</dbReference>
<dbReference type="CDD" id="cd00093">
    <property type="entry name" value="HTH_XRE"/>
    <property type="match status" value="1"/>
</dbReference>
<dbReference type="SUPFAM" id="SSF47413">
    <property type="entry name" value="lambda repressor-like DNA-binding domains"/>
    <property type="match status" value="1"/>
</dbReference>
<dbReference type="PROSITE" id="PS50943">
    <property type="entry name" value="HTH_CROC1"/>
    <property type="match status" value="1"/>
</dbReference>
<name>A0A5C1ASH4_9BACT</name>
<gene>
    <name evidence="2" type="ORF">PX52LOC_08237</name>
</gene>
<dbReference type="SMART" id="SM00530">
    <property type="entry name" value="HTH_XRE"/>
    <property type="match status" value="1"/>
</dbReference>
<evidence type="ECO:0000313" key="2">
    <source>
        <dbReference type="EMBL" id="QEL21107.1"/>
    </source>
</evidence>
<accession>A0A5C1ASH4</accession>
<dbReference type="AlphaFoldDB" id="A0A5C1ASH4"/>
<proteinExistence type="predicted"/>
<dbReference type="Pfam" id="PF13443">
    <property type="entry name" value="HTH_26"/>
    <property type="match status" value="1"/>
</dbReference>
<dbReference type="Gene3D" id="1.10.260.40">
    <property type="entry name" value="lambda repressor-like DNA-binding domains"/>
    <property type="match status" value="1"/>
</dbReference>
<evidence type="ECO:0000259" key="1">
    <source>
        <dbReference type="PROSITE" id="PS50943"/>
    </source>
</evidence>
<sequence length="124" mass="13491">MAKKNRSDGYSRATHVAALRSVSEELTKLAEVLSADAEALEKAKVPTAAEGTSFTEWLRTAMRAVGMSLKDLAKATDLSEGVLNSYLTTPDRAKNPSYANVLRICKALEVSVEAPQFCRDWGLE</sequence>